<keyword evidence="3" id="KW-0735">Signal-anchor</keyword>
<name>A0ABP1R2I8_9HEXA</name>
<organism evidence="4 5">
    <name type="scientific">Orchesella dallaii</name>
    <dbReference type="NCBI Taxonomy" id="48710"/>
    <lineage>
        <taxon>Eukaryota</taxon>
        <taxon>Metazoa</taxon>
        <taxon>Ecdysozoa</taxon>
        <taxon>Arthropoda</taxon>
        <taxon>Hexapoda</taxon>
        <taxon>Collembola</taxon>
        <taxon>Entomobryomorpha</taxon>
        <taxon>Entomobryoidea</taxon>
        <taxon>Orchesellidae</taxon>
        <taxon>Orchesellinae</taxon>
        <taxon>Orchesella</taxon>
    </lineage>
</organism>
<keyword evidence="3" id="KW-0812">Transmembrane</keyword>
<evidence type="ECO:0000313" key="4">
    <source>
        <dbReference type="EMBL" id="CAL8117888.1"/>
    </source>
</evidence>
<keyword evidence="3" id="KW-0333">Golgi apparatus</keyword>
<keyword evidence="3" id="KW-1133">Transmembrane helix</keyword>
<feature type="transmembrane region" description="Helical" evidence="3">
    <location>
        <begin position="12"/>
        <end position="32"/>
    </location>
</feature>
<dbReference type="PANTHER" id="PTHR11927:SF9">
    <property type="entry name" value="L-FUCOSYLTRANSFERASE"/>
    <property type="match status" value="1"/>
</dbReference>
<keyword evidence="3" id="KW-0472">Membrane</keyword>
<comment type="subcellular location">
    <subcellularLocation>
        <location evidence="3">Golgi apparatus</location>
        <location evidence="3">Golgi stack membrane</location>
        <topology evidence="3">Single-pass type II membrane protein</topology>
    </subcellularLocation>
</comment>
<dbReference type="PANTHER" id="PTHR11927">
    <property type="entry name" value="GALACTOSIDE 2-L-FUCOSYLTRANSFERASE"/>
    <property type="match status" value="1"/>
</dbReference>
<evidence type="ECO:0000256" key="2">
    <source>
        <dbReference type="ARBA" id="ARBA00022679"/>
    </source>
</evidence>
<keyword evidence="3" id="KW-0325">Glycoprotein</keyword>
<dbReference type="Gene3D" id="3.40.50.11350">
    <property type="match status" value="1"/>
</dbReference>
<comment type="caution">
    <text evidence="4">The sequence shown here is derived from an EMBL/GenBank/DDBJ whole genome shotgun (WGS) entry which is preliminary data.</text>
</comment>
<evidence type="ECO:0000313" key="5">
    <source>
        <dbReference type="Proteomes" id="UP001642540"/>
    </source>
</evidence>
<dbReference type="Proteomes" id="UP001642540">
    <property type="component" value="Unassembled WGS sequence"/>
</dbReference>
<dbReference type="Pfam" id="PF01531">
    <property type="entry name" value="Glyco_transf_11"/>
    <property type="match status" value="1"/>
</dbReference>
<keyword evidence="5" id="KW-1185">Reference proteome</keyword>
<comment type="pathway">
    <text evidence="3">Protein modification; protein glycosylation.</text>
</comment>
<dbReference type="InterPro" id="IPR002516">
    <property type="entry name" value="Glyco_trans_11"/>
</dbReference>
<reference evidence="4 5" key="1">
    <citation type="submission" date="2024-08" db="EMBL/GenBank/DDBJ databases">
        <authorList>
            <person name="Cucini C."/>
            <person name="Frati F."/>
        </authorList>
    </citation>
    <scope>NUCLEOTIDE SEQUENCE [LARGE SCALE GENOMIC DNA]</scope>
</reference>
<evidence type="ECO:0000256" key="3">
    <source>
        <dbReference type="RuleBase" id="RU363129"/>
    </source>
</evidence>
<evidence type="ECO:0000256" key="1">
    <source>
        <dbReference type="ARBA" id="ARBA00022676"/>
    </source>
</evidence>
<gene>
    <name evidence="4" type="ORF">ODALV1_LOCUS17884</name>
</gene>
<accession>A0ABP1R2I8</accession>
<sequence>MKTIFLKRNKLGFIVIFTCYFVILLISFNYFVKVQNLILQWKLDNENPFLDKIEDILESGDKKITIFFDKTLPPSGVIVQTKGGIGNQLFQYACSYALSRNLNRAFYTWFITSRDPSTRQFQPENRDFALDYFNISIDNVVDETTHIKGLSLVNDEELLEGTFQNTSSFLQQSGYCQSETYWAKYKDEIIPMFEPRLEAIDLPKLQKFIDRIKNSESVAVHVRRGDFTDPNLNFYYVPISYQRKAIRKMVKILESRGKSNLVFFVFSDDIYATSKRLKDFEKKYEMVYVSSVGTTSIEDFYLMTMCKHNIIPDSTFSWWAAYLNANPDKIVIASAFSPEFWKLWENKQEKRFNMMLYGTLYHPKEWIVVDPFSGGV</sequence>
<dbReference type="EMBL" id="CAXLJM020000057">
    <property type="protein sequence ID" value="CAL8117888.1"/>
    <property type="molecule type" value="Genomic_DNA"/>
</dbReference>
<dbReference type="EC" id="2.4.1.-" evidence="3"/>
<proteinExistence type="inferred from homology"/>
<keyword evidence="1 3" id="KW-0328">Glycosyltransferase</keyword>
<dbReference type="CDD" id="cd11301">
    <property type="entry name" value="Fut1_Fut2_like"/>
    <property type="match status" value="1"/>
</dbReference>
<protein>
    <recommendedName>
        <fullName evidence="3">L-Fucosyltransferase</fullName>
        <ecNumber evidence="3">2.4.1.-</ecNumber>
    </recommendedName>
</protein>
<comment type="similarity">
    <text evidence="3">Belongs to the glycosyltransferase 11 family.</text>
</comment>
<keyword evidence="2 3" id="KW-0808">Transferase</keyword>